<reference evidence="2" key="1">
    <citation type="submission" date="2020-09" db="EMBL/GenBank/DDBJ databases">
        <title>Genome-Enabled Discovery of Anthraquinone Biosynthesis in Senna tora.</title>
        <authorList>
            <person name="Kang S.-H."/>
            <person name="Pandey R.P."/>
            <person name="Lee C.-M."/>
            <person name="Sim J.-S."/>
            <person name="Jeong J.-T."/>
            <person name="Choi B.-S."/>
            <person name="Jung M."/>
            <person name="Ginzburg D."/>
            <person name="Zhao K."/>
            <person name="Won S.Y."/>
            <person name="Oh T.-J."/>
            <person name="Yu Y."/>
            <person name="Kim N.-H."/>
            <person name="Lee O.R."/>
            <person name="Lee T.-H."/>
            <person name="Bashyal P."/>
            <person name="Kim T.-S."/>
            <person name="Lee W.-H."/>
            <person name="Kawkins C."/>
            <person name="Kim C.-K."/>
            <person name="Kim J.S."/>
            <person name="Ahn B.O."/>
            <person name="Rhee S.Y."/>
            <person name="Sohng J.K."/>
        </authorList>
    </citation>
    <scope>NUCLEOTIDE SEQUENCE</scope>
    <source>
        <tissue evidence="2">Leaf</tissue>
    </source>
</reference>
<dbReference type="EMBL" id="JAAIUW010000011">
    <property type="protein sequence ID" value="KAF7808676.1"/>
    <property type="molecule type" value="Genomic_DNA"/>
</dbReference>
<evidence type="ECO:0000313" key="2">
    <source>
        <dbReference type="EMBL" id="KAF7808676.1"/>
    </source>
</evidence>
<evidence type="ECO:0000313" key="3">
    <source>
        <dbReference type="Proteomes" id="UP000634136"/>
    </source>
</evidence>
<gene>
    <name evidence="2" type="ORF">G2W53_035419</name>
</gene>
<dbReference type="AlphaFoldDB" id="A0A834SS85"/>
<sequence length="114" mass="12770">MFFVVLFLCLGTEFLCPYSSRFLPLFLFLYHSRLFFPFLPSLHSGCGSGLLKFLHHRRSLTSSQRTPSPPPPLLPSFVTKSSLVLPLLCSADLASRRRLHPSRSLSSSPSSSRS</sequence>
<proteinExistence type="predicted"/>
<feature type="chain" id="PRO_5032958485" evidence="1">
    <location>
        <begin position="18"/>
        <end position="114"/>
    </location>
</feature>
<keyword evidence="3" id="KW-1185">Reference proteome</keyword>
<feature type="signal peptide" evidence="1">
    <location>
        <begin position="1"/>
        <end position="17"/>
    </location>
</feature>
<accession>A0A834SS85</accession>
<keyword evidence="1" id="KW-0732">Signal</keyword>
<protein>
    <submittedName>
        <fullName evidence="2">Uncharacterized protein</fullName>
    </submittedName>
</protein>
<name>A0A834SS85_9FABA</name>
<organism evidence="2 3">
    <name type="scientific">Senna tora</name>
    <dbReference type="NCBI Taxonomy" id="362788"/>
    <lineage>
        <taxon>Eukaryota</taxon>
        <taxon>Viridiplantae</taxon>
        <taxon>Streptophyta</taxon>
        <taxon>Embryophyta</taxon>
        <taxon>Tracheophyta</taxon>
        <taxon>Spermatophyta</taxon>
        <taxon>Magnoliopsida</taxon>
        <taxon>eudicotyledons</taxon>
        <taxon>Gunneridae</taxon>
        <taxon>Pentapetalae</taxon>
        <taxon>rosids</taxon>
        <taxon>fabids</taxon>
        <taxon>Fabales</taxon>
        <taxon>Fabaceae</taxon>
        <taxon>Caesalpinioideae</taxon>
        <taxon>Cassia clade</taxon>
        <taxon>Senna</taxon>
    </lineage>
</organism>
<dbReference type="Proteomes" id="UP000634136">
    <property type="component" value="Unassembled WGS sequence"/>
</dbReference>
<evidence type="ECO:0000256" key="1">
    <source>
        <dbReference type="SAM" id="SignalP"/>
    </source>
</evidence>
<comment type="caution">
    <text evidence="2">The sequence shown here is derived from an EMBL/GenBank/DDBJ whole genome shotgun (WGS) entry which is preliminary data.</text>
</comment>